<dbReference type="FunFam" id="3.20.20.70:FF:000044">
    <property type="entry name" value="Deoxyribose-phosphate aldolase"/>
    <property type="match status" value="1"/>
</dbReference>
<dbReference type="PANTHER" id="PTHR10889:SF1">
    <property type="entry name" value="DEOXYRIBOSE-PHOSPHATE ALDOLASE"/>
    <property type="match status" value="1"/>
</dbReference>
<keyword evidence="2 7" id="KW-0963">Cytoplasm</keyword>
<dbReference type="PANTHER" id="PTHR10889">
    <property type="entry name" value="DEOXYRIBOSE-PHOSPHATE ALDOLASE"/>
    <property type="match status" value="1"/>
</dbReference>
<dbReference type="SMART" id="SM01133">
    <property type="entry name" value="DeoC"/>
    <property type="match status" value="1"/>
</dbReference>
<dbReference type="InterPro" id="IPR013785">
    <property type="entry name" value="Aldolase_TIM"/>
</dbReference>
<comment type="caution">
    <text evidence="8">The sequence shown here is derived from an EMBL/GenBank/DDBJ whole genome shotgun (WGS) entry which is preliminary data.</text>
</comment>
<dbReference type="GO" id="GO:0005737">
    <property type="term" value="C:cytoplasm"/>
    <property type="evidence" value="ECO:0007669"/>
    <property type="project" value="UniProtKB-SubCell"/>
</dbReference>
<dbReference type="GO" id="GO:0009264">
    <property type="term" value="P:deoxyribonucleotide catabolic process"/>
    <property type="evidence" value="ECO:0007669"/>
    <property type="project" value="UniProtKB-UniRule"/>
</dbReference>
<proteinExistence type="inferred from homology"/>
<evidence type="ECO:0000256" key="4">
    <source>
        <dbReference type="ARBA" id="ARBA00023270"/>
    </source>
</evidence>
<dbReference type="InterPro" id="IPR002915">
    <property type="entry name" value="DeoC/FbaB/LacD_aldolase"/>
</dbReference>
<dbReference type="NCBIfam" id="TIGR00126">
    <property type="entry name" value="deoC"/>
    <property type="match status" value="1"/>
</dbReference>
<comment type="catalytic activity">
    <reaction evidence="5 7">
        <text>2-deoxy-D-ribose 5-phosphate = D-glyceraldehyde 3-phosphate + acetaldehyde</text>
        <dbReference type="Rhea" id="RHEA:12821"/>
        <dbReference type="ChEBI" id="CHEBI:15343"/>
        <dbReference type="ChEBI" id="CHEBI:59776"/>
        <dbReference type="ChEBI" id="CHEBI:62877"/>
        <dbReference type="EC" id="4.1.2.4"/>
    </reaction>
</comment>
<dbReference type="EMBL" id="JACOPQ010000001">
    <property type="protein sequence ID" value="MBC5735488.1"/>
    <property type="molecule type" value="Genomic_DNA"/>
</dbReference>
<name>A0A8J6JG63_9FIRM</name>
<feature type="active site" description="Schiff-base intermediate with acetaldehyde" evidence="7">
    <location>
        <position position="159"/>
    </location>
</feature>
<dbReference type="GO" id="GO:0004139">
    <property type="term" value="F:deoxyribose-phosphate aldolase activity"/>
    <property type="evidence" value="ECO:0007669"/>
    <property type="project" value="UniProtKB-UniRule"/>
</dbReference>
<dbReference type="InterPro" id="IPR011343">
    <property type="entry name" value="DeoC"/>
</dbReference>
<evidence type="ECO:0000313" key="8">
    <source>
        <dbReference type="EMBL" id="MBC5735488.1"/>
    </source>
</evidence>
<sequence>MSQITAAQVAGMMDISLLQPQFTRADIDVLIEQAIAYKMASVCAKGYDVAYCAKRLQGTGVKVGGSAAFPHGNSTTKMKVEEAIANIDDGAEELDTVLPIGLVRSGMYDYAKAELDAVAEACHKRGVIVKVIFENFYLTRDEIIRCCEICNAAGVDFVKTSTGYAGGGAKLEDVELMRRHAAPCIQVKAAGGIRTLDDFMAYYEAGVTRQGTRAAAEIVDEAVRRGW</sequence>
<dbReference type="CDD" id="cd00959">
    <property type="entry name" value="DeoC"/>
    <property type="match status" value="1"/>
</dbReference>
<dbReference type="SUPFAM" id="SSF51569">
    <property type="entry name" value="Aldolase"/>
    <property type="match status" value="1"/>
</dbReference>
<evidence type="ECO:0000256" key="7">
    <source>
        <dbReference type="HAMAP-Rule" id="MF_00114"/>
    </source>
</evidence>
<dbReference type="GO" id="GO:0006018">
    <property type="term" value="P:2-deoxyribose 1-phosphate catabolic process"/>
    <property type="evidence" value="ECO:0007669"/>
    <property type="project" value="UniProtKB-UniRule"/>
</dbReference>
<evidence type="ECO:0000256" key="1">
    <source>
        <dbReference type="ARBA" id="ARBA00010936"/>
    </source>
</evidence>
<comment type="subcellular location">
    <subcellularLocation>
        <location evidence="7">Cytoplasm</location>
    </subcellularLocation>
</comment>
<feature type="active site" description="Proton donor/acceptor" evidence="7">
    <location>
        <position position="95"/>
    </location>
</feature>
<evidence type="ECO:0000313" key="9">
    <source>
        <dbReference type="Proteomes" id="UP000607645"/>
    </source>
</evidence>
<dbReference type="AlphaFoldDB" id="A0A8J6JG63"/>
<reference evidence="8" key="1">
    <citation type="submission" date="2020-08" db="EMBL/GenBank/DDBJ databases">
        <title>Genome public.</title>
        <authorList>
            <person name="Liu C."/>
            <person name="Sun Q."/>
        </authorList>
    </citation>
    <scope>NUCLEOTIDE SEQUENCE</scope>
    <source>
        <strain evidence="8">NSJ-52</strain>
    </source>
</reference>
<dbReference type="UniPathway" id="UPA00002">
    <property type="reaction ID" value="UER00468"/>
</dbReference>
<dbReference type="InterPro" id="IPR028581">
    <property type="entry name" value="DeoC_typeI"/>
</dbReference>
<dbReference type="EC" id="4.1.2.4" evidence="7"/>
<dbReference type="HAMAP" id="MF_00114">
    <property type="entry name" value="DeoC_type1"/>
    <property type="match status" value="1"/>
</dbReference>
<keyword evidence="4 7" id="KW-0704">Schiff base</keyword>
<dbReference type="Pfam" id="PF01791">
    <property type="entry name" value="DeoC"/>
    <property type="match status" value="1"/>
</dbReference>
<organism evidence="8 9">
    <name type="scientific">Lawsonibacter faecis</name>
    <dbReference type="NCBI Taxonomy" id="2763052"/>
    <lineage>
        <taxon>Bacteria</taxon>
        <taxon>Bacillati</taxon>
        <taxon>Bacillota</taxon>
        <taxon>Clostridia</taxon>
        <taxon>Eubacteriales</taxon>
        <taxon>Oscillospiraceae</taxon>
        <taxon>Lawsonibacter</taxon>
    </lineage>
</organism>
<dbReference type="RefSeq" id="WP_186918154.1">
    <property type="nucleotide sequence ID" value="NZ_JACOPQ010000001.1"/>
</dbReference>
<dbReference type="Gene3D" id="3.20.20.70">
    <property type="entry name" value="Aldolase class I"/>
    <property type="match status" value="1"/>
</dbReference>
<evidence type="ECO:0000256" key="6">
    <source>
        <dbReference type="ARBA" id="ARBA00056337"/>
    </source>
</evidence>
<accession>A0A8J6JG63</accession>
<protein>
    <recommendedName>
        <fullName evidence="7">Deoxyribose-phosphate aldolase</fullName>
        <shortName evidence="7">DERA</shortName>
        <ecNumber evidence="7">4.1.2.4</ecNumber>
    </recommendedName>
    <alternativeName>
        <fullName evidence="7">2-deoxy-D-ribose 5-phosphate aldolase</fullName>
    </alternativeName>
    <alternativeName>
        <fullName evidence="7">Phosphodeoxyriboaldolase</fullName>
        <shortName evidence="7">Deoxyriboaldolase</shortName>
    </alternativeName>
</protein>
<dbReference type="PIRSF" id="PIRSF001357">
    <property type="entry name" value="DeoC"/>
    <property type="match status" value="1"/>
</dbReference>
<feature type="active site" description="Proton donor/acceptor" evidence="7">
    <location>
        <position position="188"/>
    </location>
</feature>
<gene>
    <name evidence="7 8" type="primary">deoC</name>
    <name evidence="8" type="ORF">H8S62_00515</name>
</gene>
<keyword evidence="9" id="KW-1185">Reference proteome</keyword>
<keyword evidence="3 7" id="KW-0456">Lyase</keyword>
<dbReference type="GO" id="GO:0016052">
    <property type="term" value="P:carbohydrate catabolic process"/>
    <property type="evidence" value="ECO:0007669"/>
    <property type="project" value="TreeGrafter"/>
</dbReference>
<evidence type="ECO:0000256" key="3">
    <source>
        <dbReference type="ARBA" id="ARBA00023239"/>
    </source>
</evidence>
<evidence type="ECO:0000256" key="2">
    <source>
        <dbReference type="ARBA" id="ARBA00022490"/>
    </source>
</evidence>
<comment type="pathway">
    <text evidence="7">Carbohydrate degradation; 2-deoxy-D-ribose 1-phosphate degradation; D-glyceraldehyde 3-phosphate and acetaldehyde from 2-deoxy-alpha-D-ribose 1-phosphate: step 2/2.</text>
</comment>
<comment type="similarity">
    <text evidence="1 7">Belongs to the DeoC/FbaB aldolase family. DeoC type 1 subfamily.</text>
</comment>
<comment type="function">
    <text evidence="6 7">Catalyzes a reversible aldol reaction between acetaldehyde and D-glyceraldehyde 3-phosphate to generate 2-deoxy-D-ribose 5-phosphate.</text>
</comment>
<evidence type="ECO:0000256" key="5">
    <source>
        <dbReference type="ARBA" id="ARBA00048791"/>
    </source>
</evidence>
<dbReference type="Proteomes" id="UP000607645">
    <property type="component" value="Unassembled WGS sequence"/>
</dbReference>